<dbReference type="Proteomes" id="UP001548832">
    <property type="component" value="Unassembled WGS sequence"/>
</dbReference>
<accession>A0ABV2DR33</accession>
<name>A0ABV2DR33_9HYPH</name>
<dbReference type="EMBL" id="JBEWSZ010000010">
    <property type="protein sequence ID" value="MET2832541.1"/>
    <property type="molecule type" value="Genomic_DNA"/>
</dbReference>
<evidence type="ECO:0000313" key="2">
    <source>
        <dbReference type="Proteomes" id="UP001548832"/>
    </source>
</evidence>
<organism evidence="1 2">
    <name type="scientific">Mesorhizobium shangrilense</name>
    <dbReference type="NCBI Taxonomy" id="460060"/>
    <lineage>
        <taxon>Bacteria</taxon>
        <taxon>Pseudomonadati</taxon>
        <taxon>Pseudomonadota</taxon>
        <taxon>Alphaproteobacteria</taxon>
        <taxon>Hyphomicrobiales</taxon>
        <taxon>Phyllobacteriaceae</taxon>
        <taxon>Mesorhizobium</taxon>
    </lineage>
</organism>
<sequence length="50" mass="5401">MSKLPGKTETIETAEFPAFDTSKATEQVHAVVDQGLIIVAWNAIVSGKRD</sequence>
<proteinExistence type="predicted"/>
<protein>
    <submittedName>
        <fullName evidence="1">Uncharacterized protein</fullName>
    </submittedName>
</protein>
<evidence type="ECO:0000313" key="1">
    <source>
        <dbReference type="EMBL" id="MET2832541.1"/>
    </source>
</evidence>
<keyword evidence="2" id="KW-1185">Reference proteome</keyword>
<reference evidence="1 2" key="1">
    <citation type="submission" date="2024-06" db="EMBL/GenBank/DDBJ databases">
        <authorList>
            <person name="Kim D.-U."/>
        </authorList>
    </citation>
    <scope>NUCLEOTIDE SEQUENCE [LARGE SCALE GENOMIC DNA]</scope>
    <source>
        <strain evidence="1 2">KACC15460</strain>
    </source>
</reference>
<dbReference type="RefSeq" id="WP_354464759.1">
    <property type="nucleotide sequence ID" value="NZ_JBEWSZ010000010.1"/>
</dbReference>
<gene>
    <name evidence="1" type="ORF">ABVQ20_37010</name>
</gene>
<comment type="caution">
    <text evidence="1">The sequence shown here is derived from an EMBL/GenBank/DDBJ whole genome shotgun (WGS) entry which is preliminary data.</text>
</comment>